<evidence type="ECO:0000313" key="4">
    <source>
        <dbReference type="EMBL" id="MFC4829467.1"/>
    </source>
</evidence>
<feature type="domain" description="Glycosyltransferase 2-like" evidence="3">
    <location>
        <begin position="10"/>
        <end position="172"/>
    </location>
</feature>
<proteinExistence type="inferred from homology"/>
<evidence type="ECO:0000259" key="3">
    <source>
        <dbReference type="Pfam" id="PF00535"/>
    </source>
</evidence>
<comment type="caution">
    <text evidence="4">The sequence shown here is derived from an EMBL/GenBank/DDBJ whole genome shotgun (WGS) entry which is preliminary data.</text>
</comment>
<dbReference type="Proteomes" id="UP001595960">
    <property type="component" value="Unassembled WGS sequence"/>
</dbReference>
<reference evidence="5" key="1">
    <citation type="journal article" date="2019" name="Int. J. Syst. Evol. Microbiol.">
        <title>The Global Catalogue of Microorganisms (GCM) 10K type strain sequencing project: providing services to taxonomists for standard genome sequencing and annotation.</title>
        <authorList>
            <consortium name="The Broad Institute Genomics Platform"/>
            <consortium name="The Broad Institute Genome Sequencing Center for Infectious Disease"/>
            <person name="Wu L."/>
            <person name="Ma J."/>
        </authorList>
    </citation>
    <scope>NUCLEOTIDE SEQUENCE [LARGE SCALE GENOMIC DNA]</scope>
    <source>
        <strain evidence="5">CGMCC 1.12192</strain>
    </source>
</reference>
<organism evidence="4 5">
    <name type="scientific">Agromyces aurantiacus</name>
    <dbReference type="NCBI Taxonomy" id="165814"/>
    <lineage>
        <taxon>Bacteria</taxon>
        <taxon>Bacillati</taxon>
        <taxon>Actinomycetota</taxon>
        <taxon>Actinomycetes</taxon>
        <taxon>Micrococcales</taxon>
        <taxon>Microbacteriaceae</taxon>
        <taxon>Agromyces</taxon>
    </lineage>
</organism>
<dbReference type="PANTHER" id="PTHR48090">
    <property type="entry name" value="UNDECAPRENYL-PHOSPHATE 4-DEOXY-4-FORMAMIDO-L-ARABINOSE TRANSFERASE-RELATED"/>
    <property type="match status" value="1"/>
</dbReference>
<dbReference type="SUPFAM" id="SSF53448">
    <property type="entry name" value="Nucleotide-diphospho-sugar transferases"/>
    <property type="match status" value="1"/>
</dbReference>
<comment type="similarity">
    <text evidence="1">Belongs to the glycosyltransferase 2 family.</text>
</comment>
<dbReference type="InterPro" id="IPR050256">
    <property type="entry name" value="Glycosyltransferase_2"/>
</dbReference>
<dbReference type="InterPro" id="IPR029044">
    <property type="entry name" value="Nucleotide-diphossugar_trans"/>
</dbReference>
<keyword evidence="2" id="KW-0472">Membrane</keyword>
<dbReference type="Pfam" id="PF00535">
    <property type="entry name" value="Glycos_transf_2"/>
    <property type="match status" value="1"/>
</dbReference>
<sequence>MFQGARIAAIVPAYNEERMIGKVISSMPAFVDHIVIVDDCSSDGTSEAVAAQADPRVELIRHETNTGVGGAIITGHRAAMAAGADVDVVMAGDAQMDPAHLPALLERVTTHGYGFAKANRFFSPESFRGMPRHRIFGNIALSFMTKLASGYWHLFDPQNGYTAIRTEVLRRIDLDRVAPRYSFENDLLIHLNILQVSAVDVPIPAVYGAEVSSIRLRKVVPELVSLLTRGFWRRIWYRYVLWSFSPIALLLILGLALVAFGLAVAIWVCFQIAGSVVATAATVMLAALPLMLGTQMLISALQLDIQASPSTPDLEPFATEP</sequence>
<evidence type="ECO:0000313" key="5">
    <source>
        <dbReference type="Proteomes" id="UP001595960"/>
    </source>
</evidence>
<evidence type="ECO:0000256" key="2">
    <source>
        <dbReference type="SAM" id="Phobius"/>
    </source>
</evidence>
<gene>
    <name evidence="4" type="ORF">ACFPER_11740</name>
</gene>
<dbReference type="Gene3D" id="3.90.550.10">
    <property type="entry name" value="Spore Coat Polysaccharide Biosynthesis Protein SpsA, Chain A"/>
    <property type="match status" value="1"/>
</dbReference>
<evidence type="ECO:0000256" key="1">
    <source>
        <dbReference type="ARBA" id="ARBA00006739"/>
    </source>
</evidence>
<name>A0ABV9RBC2_9MICO</name>
<dbReference type="EMBL" id="JBHSJC010000001">
    <property type="protein sequence ID" value="MFC4829467.1"/>
    <property type="molecule type" value="Genomic_DNA"/>
</dbReference>
<feature type="transmembrane region" description="Helical" evidence="2">
    <location>
        <begin position="272"/>
        <end position="292"/>
    </location>
</feature>
<keyword evidence="5" id="KW-1185">Reference proteome</keyword>
<dbReference type="InterPro" id="IPR001173">
    <property type="entry name" value="Glyco_trans_2-like"/>
</dbReference>
<dbReference type="CDD" id="cd04179">
    <property type="entry name" value="DPM_DPG-synthase_like"/>
    <property type="match status" value="1"/>
</dbReference>
<protein>
    <submittedName>
        <fullName evidence="4">Glycosyltransferase family 2 protein</fullName>
    </submittedName>
</protein>
<feature type="transmembrane region" description="Helical" evidence="2">
    <location>
        <begin position="239"/>
        <end position="266"/>
    </location>
</feature>
<dbReference type="RefSeq" id="WP_204393205.1">
    <property type="nucleotide sequence ID" value="NZ_JAFBBW010000001.1"/>
</dbReference>
<keyword evidence="2" id="KW-0812">Transmembrane</keyword>
<accession>A0ABV9RBC2</accession>
<dbReference type="PANTHER" id="PTHR48090:SF7">
    <property type="entry name" value="RFBJ PROTEIN"/>
    <property type="match status" value="1"/>
</dbReference>
<keyword evidence="2" id="KW-1133">Transmembrane helix</keyword>